<gene>
    <name evidence="4" type="ORF">CR513_53862</name>
</gene>
<evidence type="ECO:0000313" key="4">
    <source>
        <dbReference type="EMBL" id="RDX67287.1"/>
    </source>
</evidence>
<keyword evidence="5" id="KW-1185">Reference proteome</keyword>
<dbReference type="OrthoDB" id="1436573at2759"/>
<name>A0A371EMK2_MUCPR</name>
<comment type="caution">
    <text evidence="4">The sequence shown here is derived from an EMBL/GenBank/DDBJ whole genome shotgun (WGS) entry which is preliminary data.</text>
</comment>
<feature type="region of interest" description="Disordered" evidence="1">
    <location>
        <begin position="18"/>
        <end position="38"/>
    </location>
</feature>
<dbReference type="InterPro" id="IPR054722">
    <property type="entry name" value="PolX-like_BBD"/>
</dbReference>
<organism evidence="4 5">
    <name type="scientific">Mucuna pruriens</name>
    <name type="common">Velvet bean</name>
    <name type="synonym">Dolichos pruriens</name>
    <dbReference type="NCBI Taxonomy" id="157652"/>
    <lineage>
        <taxon>Eukaryota</taxon>
        <taxon>Viridiplantae</taxon>
        <taxon>Streptophyta</taxon>
        <taxon>Embryophyta</taxon>
        <taxon>Tracheophyta</taxon>
        <taxon>Spermatophyta</taxon>
        <taxon>Magnoliopsida</taxon>
        <taxon>eudicotyledons</taxon>
        <taxon>Gunneridae</taxon>
        <taxon>Pentapetalae</taxon>
        <taxon>rosids</taxon>
        <taxon>fabids</taxon>
        <taxon>Fabales</taxon>
        <taxon>Fabaceae</taxon>
        <taxon>Papilionoideae</taxon>
        <taxon>50 kb inversion clade</taxon>
        <taxon>NPAAA clade</taxon>
        <taxon>indigoferoid/millettioid clade</taxon>
        <taxon>Phaseoleae</taxon>
        <taxon>Mucuna</taxon>
    </lineage>
</organism>
<dbReference type="Proteomes" id="UP000257109">
    <property type="component" value="Unassembled WGS sequence"/>
</dbReference>
<feature type="compositionally biased region" description="Gly residues" evidence="1">
    <location>
        <begin position="19"/>
        <end position="28"/>
    </location>
</feature>
<dbReference type="EMBL" id="QJKJ01013065">
    <property type="protein sequence ID" value="RDX67287.1"/>
    <property type="molecule type" value="Genomic_DNA"/>
</dbReference>
<accession>A0A371EMK2</accession>
<evidence type="ECO:0000256" key="2">
    <source>
        <dbReference type="SAM" id="Phobius"/>
    </source>
</evidence>
<evidence type="ECO:0000259" key="3">
    <source>
        <dbReference type="Pfam" id="PF22936"/>
    </source>
</evidence>
<evidence type="ECO:0000256" key="1">
    <source>
        <dbReference type="SAM" id="MobiDB-lite"/>
    </source>
</evidence>
<feature type="non-terminal residue" evidence="4">
    <location>
        <position position="1"/>
    </location>
</feature>
<keyword evidence="2" id="KW-0472">Membrane</keyword>
<feature type="domain" description="Retrovirus-related Pol polyprotein from transposon TNT 1-94-like beta-barrel" evidence="3">
    <location>
        <begin position="161"/>
        <end position="231"/>
    </location>
</feature>
<keyword evidence="2" id="KW-1133">Transmembrane helix</keyword>
<dbReference type="Pfam" id="PF22936">
    <property type="entry name" value="Pol_BBD"/>
    <property type="match status" value="1"/>
</dbReference>
<evidence type="ECO:0000313" key="5">
    <source>
        <dbReference type="Proteomes" id="UP000257109"/>
    </source>
</evidence>
<dbReference type="AlphaFoldDB" id="A0A371EMK2"/>
<keyword evidence="2" id="KW-0812">Transmembrane</keyword>
<protein>
    <recommendedName>
        <fullName evidence="3">Retrovirus-related Pol polyprotein from transposon TNT 1-94-like beta-barrel domain-containing protein</fullName>
    </recommendedName>
</protein>
<feature type="transmembrane region" description="Helical" evidence="2">
    <location>
        <begin position="81"/>
        <end position="101"/>
    </location>
</feature>
<reference evidence="4" key="1">
    <citation type="submission" date="2018-05" db="EMBL/GenBank/DDBJ databases">
        <title>Draft genome of Mucuna pruriens seed.</title>
        <authorList>
            <person name="Nnadi N.E."/>
            <person name="Vos R."/>
            <person name="Hasami M.H."/>
            <person name="Devisetty U.K."/>
            <person name="Aguiy J.C."/>
        </authorList>
    </citation>
    <scope>NUCLEOTIDE SEQUENCE [LARGE SCALE GENOMIC DNA]</scope>
    <source>
        <strain evidence="4">JCA_2017</strain>
    </source>
</reference>
<sequence length="315" mass="35528">MSQRSILNCSISNNAYGSSGKGGDSGKGNRGRNYNTTRRGYVGYEKNNKTCPFCNNLDTQLTHVSRSMATLLSTFEISKRLLFLTIVHWTLIMMMMMYLQIQKVELEDASRLSFTLEQHRAILAMLEKTSISHNFNHIVSSHPTEKSGTLCNMHVDNSKQWILDTRATDHVCHSLSSFQYHKKIRLVSVRLLDGSQASTSTVGTVYFSDNLVLTNVLYLPTFTFNLISVSFIQMLYNGREGLSEIKPTLLVEAFYCQPRLIFIKRAISIFLDSKNLFASNRRSISEKSDECAGVVRCSVENLTCIEASQLASLRA</sequence>
<proteinExistence type="predicted"/>